<accession>A0A9X8GUC1</accession>
<proteinExistence type="predicted"/>
<sequence>MPDLMQIFTVVGFGLMGLMAATMVSLGLAALWTWRDWPGADWLTDLAARLAILQWAVGGCVLIAGGLFVLGLAFWMTFLSAKPLPGTWAGLAGYVAMRLFMLVFAGFVIFKGWSVLAAWRGAQKETGAAPDAGPGATARKE</sequence>
<organism evidence="2 3">
    <name type="scientific">Acidovorax cavernicola</name>
    <dbReference type="NCBI Taxonomy" id="1675792"/>
    <lineage>
        <taxon>Bacteria</taxon>
        <taxon>Pseudomonadati</taxon>
        <taxon>Pseudomonadota</taxon>
        <taxon>Betaproteobacteria</taxon>
        <taxon>Burkholderiales</taxon>
        <taxon>Comamonadaceae</taxon>
        <taxon>Acidovorax</taxon>
    </lineage>
</organism>
<evidence type="ECO:0000256" key="1">
    <source>
        <dbReference type="SAM" id="Phobius"/>
    </source>
</evidence>
<dbReference type="RefSeq" id="WP_119555439.1">
    <property type="nucleotide sequence ID" value="NZ_QXMN01000022.1"/>
</dbReference>
<feature type="transmembrane region" description="Helical" evidence="1">
    <location>
        <begin position="7"/>
        <end position="32"/>
    </location>
</feature>
<dbReference type="AlphaFoldDB" id="A0A9X8GUC1"/>
<comment type="caution">
    <text evidence="2">The sequence shown here is derived from an EMBL/GenBank/DDBJ whole genome shotgun (WGS) entry which is preliminary data.</text>
</comment>
<keyword evidence="1" id="KW-0812">Transmembrane</keyword>
<keyword evidence="1" id="KW-0472">Membrane</keyword>
<dbReference type="OrthoDB" id="9891773at2"/>
<protein>
    <submittedName>
        <fullName evidence="2">Uncharacterized protein</fullName>
    </submittedName>
</protein>
<reference evidence="2 3" key="1">
    <citation type="submission" date="2018-09" db="EMBL/GenBank/DDBJ databases">
        <title>Acidovorax cavernicola nov. sp. isolated from Gruta de las Maravillas (Aracena, Spain).</title>
        <authorList>
            <person name="Jurado V."/>
            <person name="Gutierrez-Patricio S."/>
            <person name="Gonzalez-Pimentel J.L."/>
            <person name="Miller A.Z."/>
            <person name="Laiz L."/>
            <person name="Saiz-Jimenez C."/>
        </authorList>
    </citation>
    <scope>NUCLEOTIDE SEQUENCE [LARGE SCALE GENOMIC DNA]</scope>
    <source>
        <strain evidence="2 3">1011MAR4D40.2</strain>
    </source>
</reference>
<evidence type="ECO:0000313" key="2">
    <source>
        <dbReference type="EMBL" id="RIX77976.1"/>
    </source>
</evidence>
<evidence type="ECO:0000313" key="3">
    <source>
        <dbReference type="Proteomes" id="UP000265619"/>
    </source>
</evidence>
<feature type="transmembrane region" description="Helical" evidence="1">
    <location>
        <begin position="52"/>
        <end position="76"/>
    </location>
</feature>
<name>A0A9X8GUC1_9BURK</name>
<keyword evidence="3" id="KW-1185">Reference proteome</keyword>
<gene>
    <name evidence="2" type="ORF">D3H34_18095</name>
</gene>
<dbReference type="EMBL" id="QXMN01000022">
    <property type="protein sequence ID" value="RIX77976.1"/>
    <property type="molecule type" value="Genomic_DNA"/>
</dbReference>
<keyword evidence="1" id="KW-1133">Transmembrane helix</keyword>
<dbReference type="Proteomes" id="UP000265619">
    <property type="component" value="Unassembled WGS sequence"/>
</dbReference>
<feature type="transmembrane region" description="Helical" evidence="1">
    <location>
        <begin position="88"/>
        <end position="110"/>
    </location>
</feature>